<name>A0ABY2GYV5_9HYPO</name>
<gene>
    <name evidence="1" type="ORF">CCMA1212_007170</name>
</gene>
<sequence length="327" mass="35398">MPLPAPSSQALFPFSQSSQWKGKAGLDGLDWPSLQWRSPPPKSASQGSCECTSNFSRTVMPQIWLVLGYFAHTQPEHVWNNSFTREAGAANVVMSAEAPSGDLHTARLSTRTYYTSTMPVLNCIYTLVPRIKYIRETRRDGGLPQRDARCGTARLVPCLSLPYPPLPPVCSRPHQTGRPCPSFAATVLPLMVAVQLRKHEAKSSSKLSLHNLTRSRVTPVSCALTRVCPVEAAVRGHDAKSHVLHRHERTTVTEQAMYRYDSCIHGQGLVCAEATHPVAFEPFTAVSAAAAAAAAATWTSSKLADKGLRALHTAGAVVAAASRTECC</sequence>
<proteinExistence type="predicted"/>
<dbReference type="Proteomes" id="UP001642720">
    <property type="component" value="Unassembled WGS sequence"/>
</dbReference>
<protein>
    <submittedName>
        <fullName evidence="1">Uncharacterized protein</fullName>
    </submittedName>
</protein>
<comment type="caution">
    <text evidence="1">The sequence shown here is derived from an EMBL/GenBank/DDBJ whole genome shotgun (WGS) entry which is preliminary data.</text>
</comment>
<keyword evidence="2" id="KW-1185">Reference proteome</keyword>
<reference evidence="1 2" key="1">
    <citation type="submission" date="2018-01" db="EMBL/GenBank/DDBJ databases">
        <title>Genome characterization of the sugarcane-associated fungus Trichoderma ghanense CCMA-1212 and their application in lignocelulose bioconversion.</title>
        <authorList>
            <person name="Steindorff A.S."/>
            <person name="Mendes T.D."/>
            <person name="Vilela E.S.D."/>
            <person name="Rodrigues D.S."/>
            <person name="Formighieri E.F."/>
            <person name="Melo I.S."/>
            <person name="Favaro L.C.L."/>
        </authorList>
    </citation>
    <scope>NUCLEOTIDE SEQUENCE [LARGE SCALE GENOMIC DNA]</scope>
    <source>
        <strain evidence="1 2">CCMA-1212</strain>
    </source>
</reference>
<evidence type="ECO:0000313" key="2">
    <source>
        <dbReference type="Proteomes" id="UP001642720"/>
    </source>
</evidence>
<accession>A0ABY2GYV5</accession>
<dbReference type="EMBL" id="PPTA01000010">
    <property type="protein sequence ID" value="TFB00732.1"/>
    <property type="molecule type" value="Genomic_DNA"/>
</dbReference>
<organism evidence="1 2">
    <name type="scientific">Trichoderma ghanense</name>
    <dbReference type="NCBI Taxonomy" id="65468"/>
    <lineage>
        <taxon>Eukaryota</taxon>
        <taxon>Fungi</taxon>
        <taxon>Dikarya</taxon>
        <taxon>Ascomycota</taxon>
        <taxon>Pezizomycotina</taxon>
        <taxon>Sordariomycetes</taxon>
        <taxon>Hypocreomycetidae</taxon>
        <taxon>Hypocreales</taxon>
        <taxon>Hypocreaceae</taxon>
        <taxon>Trichoderma</taxon>
    </lineage>
</organism>
<evidence type="ECO:0000313" key="1">
    <source>
        <dbReference type="EMBL" id="TFB00732.1"/>
    </source>
</evidence>
<dbReference type="GeneID" id="300578794"/>
<dbReference type="RefSeq" id="XP_073556933.1">
    <property type="nucleotide sequence ID" value="XM_073704344.1"/>
</dbReference>